<evidence type="ECO:0000313" key="10">
    <source>
        <dbReference type="Proteomes" id="UP000002358"/>
    </source>
</evidence>
<dbReference type="InterPro" id="IPR019134">
    <property type="entry name" value="Cactin_C"/>
</dbReference>
<feature type="compositionally biased region" description="Polar residues" evidence="7">
    <location>
        <begin position="1250"/>
        <end position="1261"/>
    </location>
</feature>
<comment type="similarity">
    <text evidence="1">Belongs to the CACTIN family.</text>
</comment>
<dbReference type="Gene3D" id="3.30.160.60">
    <property type="entry name" value="Classic Zinc Finger"/>
    <property type="match status" value="2"/>
</dbReference>
<evidence type="ECO:0000256" key="2">
    <source>
        <dbReference type="ARBA" id="ARBA00022723"/>
    </source>
</evidence>
<feature type="domain" description="C2HC/C3H-type" evidence="8">
    <location>
        <begin position="1105"/>
        <end position="1134"/>
    </location>
</feature>
<dbReference type="SMART" id="SM01050">
    <property type="entry name" value="CactinC_cactus"/>
    <property type="match status" value="1"/>
</dbReference>
<feature type="compositionally biased region" description="Low complexity" evidence="7">
    <location>
        <begin position="913"/>
        <end position="926"/>
    </location>
</feature>
<evidence type="ECO:0000256" key="5">
    <source>
        <dbReference type="ARBA" id="ARBA00034534"/>
    </source>
</evidence>
<dbReference type="Pfam" id="PF10312">
    <property type="entry name" value="Cactin_mid"/>
    <property type="match status" value="1"/>
</dbReference>
<feature type="region of interest" description="Disordered" evidence="7">
    <location>
        <begin position="895"/>
        <end position="969"/>
    </location>
</feature>
<dbReference type="RefSeq" id="XP_031780024.1">
    <property type="nucleotide sequence ID" value="XM_031924164.2"/>
</dbReference>
<dbReference type="OrthoDB" id="265955at2759"/>
<keyword evidence="3 6" id="KW-0863">Zinc-finger</keyword>
<dbReference type="SMR" id="A0A7M7Q2W2"/>
<organism evidence="9 10">
    <name type="scientific">Nasonia vitripennis</name>
    <name type="common">Parasitic wasp</name>
    <dbReference type="NCBI Taxonomy" id="7425"/>
    <lineage>
        <taxon>Eukaryota</taxon>
        <taxon>Metazoa</taxon>
        <taxon>Ecdysozoa</taxon>
        <taxon>Arthropoda</taxon>
        <taxon>Hexapoda</taxon>
        <taxon>Insecta</taxon>
        <taxon>Pterygota</taxon>
        <taxon>Neoptera</taxon>
        <taxon>Endopterygota</taxon>
        <taxon>Hymenoptera</taxon>
        <taxon>Apocrita</taxon>
        <taxon>Proctotrupomorpha</taxon>
        <taxon>Chalcidoidea</taxon>
        <taxon>Pteromalidae</taxon>
        <taxon>Pteromalinae</taxon>
        <taxon>Nasonia</taxon>
    </lineage>
</organism>
<dbReference type="EnsemblMetazoa" id="XM_031924164">
    <property type="protein sequence ID" value="XP_031780024"/>
    <property type="gene ID" value="LOC100118545"/>
</dbReference>
<feature type="compositionally biased region" description="Basic and acidic residues" evidence="7">
    <location>
        <begin position="1070"/>
        <end position="1079"/>
    </location>
</feature>
<dbReference type="PANTHER" id="PTHR21737:SF4">
    <property type="entry name" value="SPLICING FACTOR CACTIN"/>
    <property type="match status" value="1"/>
</dbReference>
<dbReference type="Pfam" id="PF09732">
    <property type="entry name" value="CactinC_cactus"/>
    <property type="match status" value="1"/>
</dbReference>
<evidence type="ECO:0000256" key="1">
    <source>
        <dbReference type="ARBA" id="ARBA00006895"/>
    </source>
</evidence>
<dbReference type="CTD" id="58509"/>
<dbReference type="Proteomes" id="UP000002358">
    <property type="component" value="Chromosome 2"/>
</dbReference>
<evidence type="ECO:0000256" key="3">
    <source>
        <dbReference type="ARBA" id="ARBA00022771"/>
    </source>
</evidence>
<dbReference type="PROSITE" id="PS52027">
    <property type="entry name" value="ZF_C2HC_C3H"/>
    <property type="match status" value="2"/>
</dbReference>
<feature type="compositionally biased region" description="Low complexity" evidence="7">
    <location>
        <begin position="87"/>
        <end position="107"/>
    </location>
</feature>
<dbReference type="KEGG" id="nvi:100118545"/>
<feature type="compositionally biased region" description="Basic and acidic residues" evidence="7">
    <location>
        <begin position="927"/>
        <end position="943"/>
    </location>
</feature>
<feature type="compositionally biased region" description="Low complexity" evidence="7">
    <location>
        <begin position="944"/>
        <end position="969"/>
    </location>
</feature>
<feature type="compositionally biased region" description="Basic and acidic residues" evidence="7">
    <location>
        <begin position="1267"/>
        <end position="1277"/>
    </location>
</feature>
<reference evidence="9" key="1">
    <citation type="submission" date="2021-01" db="UniProtKB">
        <authorList>
            <consortium name="EnsemblMetazoa"/>
        </authorList>
    </citation>
    <scope>IDENTIFICATION</scope>
</reference>
<name>A0A7M7Q2W2_NASVI</name>
<feature type="domain" description="C2HC/C3H-type" evidence="8">
    <location>
        <begin position="1171"/>
        <end position="1200"/>
    </location>
</feature>
<feature type="region of interest" description="Disordered" evidence="7">
    <location>
        <begin position="776"/>
        <end position="843"/>
    </location>
</feature>
<feature type="compositionally biased region" description="Basic residues" evidence="7">
    <location>
        <begin position="145"/>
        <end position="159"/>
    </location>
</feature>
<evidence type="ECO:0000259" key="8">
    <source>
        <dbReference type="PROSITE" id="PS52027"/>
    </source>
</evidence>
<dbReference type="AlphaFoldDB" id="A0A7M7Q2W2"/>
<dbReference type="InterPro" id="IPR018816">
    <property type="entry name" value="Cactin_central"/>
</dbReference>
<feature type="compositionally biased region" description="Basic residues" evidence="7">
    <location>
        <begin position="63"/>
        <end position="86"/>
    </location>
</feature>
<sequence>MSTSKIDRDRDRGRDRDRNRDRDTNKDRYRSKDFREKDRDKSRDKRRDHYRDESSSDDEKSSRSKSKHSDKKKKKAKSSKTKKKRSSSSSSSSSSASSSSSSSSASDKSIELQKKLHKRRVKEVEEKKKQKELMKAKETPEEKRLRRLRKKEAKERKRKERMGWDNDYLHYTNNDNPFGDAHLLQPFVWGKKLEKEGLLEVSREQLEMRNRYKQEENKRELEKVKKRRQERELQRQQREEEAALQQRGKEAAQLEQWHRQEDQFHLEQARLRSRIRIQDGRAKPIDLLAKYIGAEDEVDAVEMHEPYTYLRGLQIKDLEDLIVDIKVYKELERGKNLDYWNDITIIVEDELHKLRKLHQQSEYQHAIGRREGIHESVANDVTQIFKGKTAAMLEELQVRIEAKISGKAEGVDIGYWESLLSQLKAHMARARLRDRHQENLKKKLNILIAEQGVAKTENEASEPQTNEAESQEVQVEEPSTSALSAKSSEDSQSEDEEFGESGAYSPKYLSQSELEPGTIITLEEEDAQRLEFSRNQVTKTGRKIQNVLSAEEQAMRREVSKNMASDEAQFSVESSLEAQVYLWSDKYRPRKPRYFNRVHTGFEWNKYNQTHYDMDNPPPKIVQGYKFNIFYPDLIDKNVTPEYFLTPCTDNKDFAILRFKAGPPYEDIAFKIVNREWEYSYKRGSAANSTTISFSCGSTSKDTDTVDRGFFVKNSGTLYYTSKVVFIYIPRCRAFRNRSIPRCTWGNMKWPQTPAELLLSEKTFLVIREDLHQTDVDADRKKSSTSSSHPSRGSSSPRDQSSSSTTAQLCSCDTWPKMRKKRPRKTSAAMYDQNSPDEESRPATACLEAPLVLDPRLVDKLDMSLLSKEHLSASLSRINLGVVKVVSVLDSSKLSNQRRVTTTTTTKPRARFTSSRKPSVDSSSESETTRTSEAAKRLDDNNNKNKNNGNNKSHQQQLSPLRSRSSRSTVSSIEVALFTSPNIAHQQPKKKPETCTTCRRSAQPERFHTHPKSPCVSPAKSPKSLTSARSSPSVIPVRAVVAGKSSSRRTSAIHSPTMASPRSLASSVTPEEKPSEASRKERKVSSATVSKRLEDKMLAGKRRPRTVTCYICGREFGTASFPIHEPKCLEKWHRENKALPSSQRRSEPQRPNVPIDHEDWNSAAWEQSQALLIPCLKCKRTFLPDRLAIHERNCRVPNKGSCSSARLSAKSPYESYSSATLVDIPELVSTDVPIQRVPASPHISRRSPKKNQSFTGLSTARKSSRIAVREKSAYERR</sequence>
<dbReference type="InParanoid" id="A0A7M7Q2W2"/>
<proteinExistence type="inferred from homology"/>
<dbReference type="GO" id="GO:0005737">
    <property type="term" value="C:cytoplasm"/>
    <property type="evidence" value="ECO:0007669"/>
    <property type="project" value="TreeGrafter"/>
</dbReference>
<feature type="compositionally biased region" description="Polar residues" evidence="7">
    <location>
        <begin position="461"/>
        <end position="473"/>
    </location>
</feature>
<feature type="compositionally biased region" description="Basic and acidic residues" evidence="7">
    <location>
        <begin position="122"/>
        <end position="144"/>
    </location>
</feature>
<protein>
    <recommendedName>
        <fullName evidence="5">Splicing factor Cactin</fullName>
    </recommendedName>
</protein>
<feature type="region of interest" description="Disordered" evidence="7">
    <location>
        <begin position="981"/>
        <end position="1089"/>
    </location>
</feature>
<keyword evidence="10" id="KW-1185">Reference proteome</keyword>
<evidence type="ECO:0000256" key="4">
    <source>
        <dbReference type="ARBA" id="ARBA00022833"/>
    </source>
</evidence>
<accession>A0A7M7Q2W2</accession>
<evidence type="ECO:0000256" key="7">
    <source>
        <dbReference type="SAM" id="MobiDB-lite"/>
    </source>
</evidence>
<keyword evidence="4" id="KW-0862">Zinc</keyword>
<evidence type="ECO:0000313" key="9">
    <source>
        <dbReference type="EnsemblMetazoa" id="XP_031780024"/>
    </source>
</evidence>
<dbReference type="InterPro" id="IPR049899">
    <property type="entry name" value="Znf_C2HC_C3H"/>
</dbReference>
<dbReference type="GO" id="GO:0045292">
    <property type="term" value="P:mRNA cis splicing, via spliceosome"/>
    <property type="evidence" value="ECO:0007669"/>
    <property type="project" value="TreeGrafter"/>
</dbReference>
<feature type="region of interest" description="Disordered" evidence="7">
    <location>
        <begin position="214"/>
        <end position="252"/>
    </location>
</feature>
<dbReference type="PANTHER" id="PTHR21737">
    <property type="entry name" value="POLYGLUTAMINE BINDING PROTEIN 1/MARVEL MEMBRANE-ASSOCIATING DOMAIN CONTAINING 3"/>
    <property type="match status" value="1"/>
</dbReference>
<dbReference type="GeneID" id="100118545"/>
<dbReference type="Pfam" id="PF13913">
    <property type="entry name" value="zf-C2HC_2"/>
    <property type="match status" value="2"/>
</dbReference>
<feature type="compositionally biased region" description="Polar residues" evidence="7">
    <location>
        <begin position="1044"/>
        <end position="1069"/>
    </location>
</feature>
<keyword evidence="2" id="KW-0479">Metal-binding</keyword>
<feature type="compositionally biased region" description="Polar residues" evidence="7">
    <location>
        <begin position="1023"/>
        <end position="1033"/>
    </location>
</feature>
<feature type="region of interest" description="Disordered" evidence="7">
    <location>
        <begin position="454"/>
        <end position="510"/>
    </location>
</feature>
<dbReference type="GO" id="GO:0005681">
    <property type="term" value="C:spliceosomal complex"/>
    <property type="evidence" value="ECO:0007669"/>
    <property type="project" value="TreeGrafter"/>
</dbReference>
<feature type="compositionally biased region" description="Low complexity" evidence="7">
    <location>
        <begin position="477"/>
        <end position="486"/>
    </location>
</feature>
<dbReference type="GO" id="GO:0008270">
    <property type="term" value="F:zinc ion binding"/>
    <property type="evidence" value="ECO:0007669"/>
    <property type="project" value="UniProtKB-KW"/>
</dbReference>
<feature type="region of interest" description="Disordered" evidence="7">
    <location>
        <begin position="1238"/>
        <end position="1277"/>
    </location>
</feature>
<feature type="compositionally biased region" description="Low complexity" evidence="7">
    <location>
        <begin position="895"/>
        <end position="906"/>
    </location>
</feature>
<feature type="compositionally biased region" description="Low complexity" evidence="7">
    <location>
        <begin position="784"/>
        <end position="804"/>
    </location>
</feature>
<evidence type="ECO:0000256" key="6">
    <source>
        <dbReference type="PROSITE-ProRule" id="PRU01371"/>
    </source>
</evidence>
<feature type="region of interest" description="Disordered" evidence="7">
    <location>
        <begin position="1"/>
        <end position="159"/>
    </location>
</feature>
<feature type="compositionally biased region" description="Basic and acidic residues" evidence="7">
    <location>
        <begin position="1"/>
        <end position="62"/>
    </location>
</feature>